<feature type="region of interest" description="Disordered" evidence="7">
    <location>
        <begin position="1113"/>
        <end position="1185"/>
    </location>
</feature>
<evidence type="ECO:0000256" key="1">
    <source>
        <dbReference type="ARBA" id="ARBA00004123"/>
    </source>
</evidence>
<dbReference type="InterPro" id="IPR022031">
    <property type="entry name" value="Rif1_N"/>
</dbReference>
<feature type="region of interest" description="Disordered" evidence="7">
    <location>
        <begin position="1198"/>
        <end position="1622"/>
    </location>
</feature>
<feature type="compositionally biased region" description="Polar residues" evidence="7">
    <location>
        <begin position="1344"/>
        <end position="1359"/>
    </location>
</feature>
<dbReference type="GO" id="GO:0005634">
    <property type="term" value="C:nucleus"/>
    <property type="evidence" value="ECO:0007669"/>
    <property type="project" value="UniProtKB-SubCell"/>
</dbReference>
<feature type="compositionally biased region" description="Polar residues" evidence="7">
    <location>
        <begin position="1143"/>
        <end position="1154"/>
    </location>
</feature>
<evidence type="ECO:0000256" key="3">
    <source>
        <dbReference type="ARBA" id="ARBA00022454"/>
    </source>
</evidence>
<keyword evidence="10" id="KW-1185">Reference proteome</keyword>
<evidence type="ECO:0000256" key="6">
    <source>
        <dbReference type="ARBA" id="ARBA00023306"/>
    </source>
</evidence>
<feature type="compositionally biased region" description="Basic and acidic residues" evidence="7">
    <location>
        <begin position="1252"/>
        <end position="1265"/>
    </location>
</feature>
<evidence type="ECO:0000256" key="4">
    <source>
        <dbReference type="ARBA" id="ARBA00022895"/>
    </source>
</evidence>
<reference evidence="9 10" key="1">
    <citation type="journal article" date="2018" name="IMA Fungus">
        <title>IMA Genome-F 10: Nine draft genome sequences of Claviceps purpurea s.lat., including C. arundinis, C. humidiphila, and C. cf. spartinae, pseudomolecules for the pitch canker pathogen Fusarium circinatum, draft genome of Davidsoniella eucalypti, Grosmannia galeiformis, Quambalaria eucalypti, and Teratosphaeria destructans.</title>
        <authorList>
            <person name="Wingfield B.D."/>
            <person name="Liu M."/>
            <person name="Nguyen H.D."/>
            <person name="Lane F.A."/>
            <person name="Morgan S.W."/>
            <person name="De Vos L."/>
            <person name="Wilken P.M."/>
            <person name="Duong T.A."/>
            <person name="Aylward J."/>
            <person name="Coetzee M.P."/>
            <person name="Dadej K."/>
            <person name="De Beer Z.W."/>
            <person name="Findlay W."/>
            <person name="Havenga M."/>
            <person name="Kolarik M."/>
            <person name="Menzies J.G."/>
            <person name="Naidoo K."/>
            <person name="Pochopski O."/>
            <person name="Shoukouhi P."/>
            <person name="Santana Q.C."/>
            <person name="Seifert K.A."/>
            <person name="Soal N."/>
            <person name="Steenkamp E.T."/>
            <person name="Tatham C.T."/>
            <person name="van der Nest M.A."/>
            <person name="Wingfield M.J."/>
        </authorList>
    </citation>
    <scope>NUCLEOTIDE SEQUENCE [LARGE SCALE GENOMIC DNA]</scope>
    <source>
        <strain evidence="9">CMW44962</strain>
    </source>
</reference>
<comment type="subcellular location">
    <subcellularLocation>
        <location evidence="2">Chromosome</location>
        <location evidence="2">Telomere</location>
    </subcellularLocation>
    <subcellularLocation>
        <location evidence="1">Nucleus</location>
    </subcellularLocation>
</comment>
<feature type="compositionally biased region" description="Low complexity" evidence="7">
    <location>
        <begin position="48"/>
        <end position="57"/>
    </location>
</feature>
<evidence type="ECO:0000256" key="5">
    <source>
        <dbReference type="ARBA" id="ARBA00023242"/>
    </source>
</evidence>
<dbReference type="OrthoDB" id="1659429at2759"/>
<organism evidence="9 10">
    <name type="scientific">Teratosphaeria destructans</name>
    <dbReference type="NCBI Taxonomy" id="418781"/>
    <lineage>
        <taxon>Eukaryota</taxon>
        <taxon>Fungi</taxon>
        <taxon>Dikarya</taxon>
        <taxon>Ascomycota</taxon>
        <taxon>Pezizomycotina</taxon>
        <taxon>Dothideomycetes</taxon>
        <taxon>Dothideomycetidae</taxon>
        <taxon>Mycosphaerellales</taxon>
        <taxon>Teratosphaeriaceae</taxon>
        <taxon>Teratosphaeria</taxon>
    </lineage>
</organism>
<evidence type="ECO:0000256" key="2">
    <source>
        <dbReference type="ARBA" id="ARBA00004574"/>
    </source>
</evidence>
<accession>A0A9W7SXR8</accession>
<feature type="compositionally biased region" description="Acidic residues" evidence="7">
    <location>
        <begin position="1598"/>
        <end position="1607"/>
    </location>
</feature>
<feature type="compositionally biased region" description="Basic and acidic residues" evidence="7">
    <location>
        <begin position="21"/>
        <end position="43"/>
    </location>
</feature>
<dbReference type="Pfam" id="PF12231">
    <property type="entry name" value="Rif1_N"/>
    <property type="match status" value="1"/>
</dbReference>
<reference evidence="9 10" key="2">
    <citation type="journal article" date="2021" name="Curr. Genet.">
        <title>Genetic response to nitrogen starvation in the aggressive Eucalyptus foliar pathogen Teratosphaeria destructans.</title>
        <authorList>
            <person name="Havenga M."/>
            <person name="Wingfield B.D."/>
            <person name="Wingfield M.J."/>
            <person name="Dreyer L.L."/>
            <person name="Roets F."/>
            <person name="Aylward J."/>
        </authorList>
    </citation>
    <scope>NUCLEOTIDE SEQUENCE [LARGE SCALE GENOMIC DNA]</scope>
    <source>
        <strain evidence="9">CMW44962</strain>
    </source>
</reference>
<evidence type="ECO:0000313" key="9">
    <source>
        <dbReference type="EMBL" id="KAH9838820.1"/>
    </source>
</evidence>
<feature type="compositionally biased region" description="Basic and acidic residues" evidence="7">
    <location>
        <begin position="1278"/>
        <end position="1291"/>
    </location>
</feature>
<proteinExistence type="predicted"/>
<keyword evidence="5" id="KW-0539">Nucleus</keyword>
<feature type="region of interest" description="Disordered" evidence="7">
    <location>
        <begin position="1"/>
        <end position="131"/>
    </location>
</feature>
<dbReference type="PANTHER" id="PTHR22928:SF3">
    <property type="entry name" value="TELOMERE-ASSOCIATED PROTEIN RIF1"/>
    <property type="match status" value="1"/>
</dbReference>
<feature type="compositionally biased region" description="Low complexity" evidence="7">
    <location>
        <begin position="1446"/>
        <end position="1484"/>
    </location>
</feature>
<feature type="compositionally biased region" description="Low complexity" evidence="7">
    <location>
        <begin position="1307"/>
        <end position="1320"/>
    </location>
</feature>
<comment type="caution">
    <text evidence="9">The sequence shown here is derived from an EMBL/GenBank/DDBJ whole genome shotgun (WGS) entry which is preliminary data.</text>
</comment>
<dbReference type="GO" id="GO:0000723">
    <property type="term" value="P:telomere maintenance"/>
    <property type="evidence" value="ECO:0007669"/>
    <property type="project" value="TreeGrafter"/>
</dbReference>
<name>A0A9W7SXR8_9PEZI</name>
<feature type="domain" description="Telomere-associated protein Rif1 N-terminal" evidence="8">
    <location>
        <begin position="160"/>
        <end position="531"/>
    </location>
</feature>
<dbReference type="GO" id="GO:0140445">
    <property type="term" value="C:chromosome, telomeric repeat region"/>
    <property type="evidence" value="ECO:0007669"/>
    <property type="project" value="TreeGrafter"/>
</dbReference>
<evidence type="ECO:0000313" key="10">
    <source>
        <dbReference type="Proteomes" id="UP001138500"/>
    </source>
</evidence>
<evidence type="ECO:0000256" key="7">
    <source>
        <dbReference type="SAM" id="MobiDB-lite"/>
    </source>
</evidence>
<protein>
    <submittedName>
        <fullName evidence="9">Rap1-interacting factor 1 N terminal</fullName>
    </submittedName>
</protein>
<feature type="compositionally biased region" description="Polar residues" evidence="7">
    <location>
        <begin position="1503"/>
        <end position="1512"/>
    </location>
</feature>
<dbReference type="EMBL" id="RIBY02000702">
    <property type="protein sequence ID" value="KAH9838820.1"/>
    <property type="molecule type" value="Genomic_DNA"/>
</dbReference>
<dbReference type="Proteomes" id="UP001138500">
    <property type="component" value="Unassembled WGS sequence"/>
</dbReference>
<keyword evidence="6" id="KW-0131">Cell cycle</keyword>
<keyword evidence="3" id="KW-0158">Chromosome</keyword>
<dbReference type="PANTHER" id="PTHR22928">
    <property type="entry name" value="TELOMERE-ASSOCIATED PROTEIN RIF1"/>
    <property type="match status" value="1"/>
</dbReference>
<keyword evidence="4" id="KW-0779">Telomere</keyword>
<evidence type="ECO:0000259" key="8">
    <source>
        <dbReference type="Pfam" id="PF12231"/>
    </source>
</evidence>
<gene>
    <name evidence="9" type="ORF">Tdes44962_MAKER08184</name>
</gene>
<sequence length="1677" mass="182452">MSRPSSRLHDLPERPPTPPRDTNKAVEDAIRFLDDSNEIERALKSSRPRSPAHSSSPTQPSPLVSQEARAGSNGPKKVGFTPIPTYHRIAGAGQQSSPSARPRKFCPSRRDARPLRSILKQTNAAPPPTPDDLEAKLSYFSPKEPGSFAKMLQSVVSQLGGPSISGRLDAYQALTGALRAYEGIPHVQSMISKMPILKQFITRDMNWKDHDGAPNFQIITNALSLTVAIFMEPKLADTLDDDFRAFVIERCILAIEHSGFSKQVIKIHMYLLAHQELYTSVMTSKRADRIIAALSSIETRCSGNSSVATRLVIYQRLLETFPSTMLNRVREWLEYVFHATLSKINEIRMRAVEVCTLASLTLGVNAAASKAILDLFENQVEDEQTYCDFYAKRLTDMIKDKEAATCVPRIWSAIILFFRNKRYPVESWTKLKPWLIIIQTCLNSSNTNVAEQAHLAWDKFVFAVMPDKSTSRNLFNLIKVPPLTSMGKGGSDKHSKQIKQSAVNSYYNLLHYGMRPGLSHEELDHAWDSYVEGGLKGMIKANGKGRLLACGVLHGLCKTGGGVWNPNAANEQTQIRPEDLPKLDSKWVRSRLGRILRLVEPIMKDLLSMPDEGAPLFDKTWQALMQTVADAGAQEVKTSNELKEALAMLVNLFRSLWMSCTTIPSGSDLTTCHTHYAGYVETAVQCIGAGPFAEDILTEGSDHSLQAALTPSHRSAKHRSSTLQSPLVFLFGLLHDSTSATTPIESVGPRLLRLLVSARPGRSLQLDLLCKSMQTWSMSYATGADASVTACLWSHVADATTTLLEKSDRADNRASDILGLEIRSACVIFAHGAKHVSHDKALQASAELYEAAFKLANSGAKHIGATLAVVEPAAKALLESSDSVSISSLAHLASIVGASAAWPRNKQEVEQGRKALWGVSLATSKNETCDPFDNLYQLISVTLNRTYRELETLTPDAASDALLATWRGLIQLLNGLLITDTALLNALEPILVAAFSSPHKAIVNETIDFWNKSFGAQSELSYPARLEAILRTRSKEAQISLPGLSSDDALALAHLPAFYESPWQQQVLTSSDSSNIFGGDLKRMPSSAPAVRGGHFGDTDTAAHTKLLSSPVAATRRTSKVSPAKARLRHDDSQVEFAPIESSPVSFDDSQMLTERQKETRTRQLASAHMFPELSSSPIVKPRNLTRGVQKRLDFHSDRTGADLEDDAATPTGPPEIGHPLSDDMPSSPTPSSTKDADAAEIEIDPPSSPPRQEEDPSEADKLTDDDVGGFEGLAAHGDGENTSKVADEPSTRLASVLPSDTLLPNEQLQMEADAAAQDQDVTDEDATEGTTCVKPIMSAEAGSAQQSNDNVSVVTIETSADDDVSRIENSFVQQAPAVTPDDPSPMHVSNHSEGLGKKRKRSPRGKESSSKKQKSQSPLKKFFASFLGRSQEAQDEDIGEEIVVASSQTSHSAASAKSQQNLSPRKPSAAAPASKKLAGKPAGQDIAPEQPKKRGPGRPRKSSTPATSQEQPAPGKSLKRKASTASVSSRGDLEATSIVKGTPAPAKARKQREGQDSRSTRVSQASQENSEDKRSSRQRIAEVVIPRGEQVATNIEADAEADEVDELAGSTMNDRRDVPAVAQRPIATPQSILTRLKGVLADLPRLILGSQDEREIDDMLFEIRKEVHEAGRRGKQ</sequence>